<dbReference type="PANTHER" id="PTHR42753">
    <property type="entry name" value="MITOCHONDRIAL RIBOSOME PROTEIN L39/PROLYL-TRNA LIGASE FAMILY MEMBER"/>
    <property type="match status" value="1"/>
</dbReference>
<evidence type="ECO:0000256" key="5">
    <source>
        <dbReference type="ARBA" id="ARBA00022741"/>
    </source>
</evidence>
<dbReference type="InterPro" id="IPR002316">
    <property type="entry name" value="Pro-tRNA-ligase_IIa"/>
</dbReference>
<evidence type="ECO:0000256" key="8">
    <source>
        <dbReference type="ARBA" id="ARBA00023146"/>
    </source>
</evidence>
<reference evidence="14 15" key="1">
    <citation type="submission" date="2018-12" db="EMBL/GenBank/DDBJ databases">
        <authorList>
            <person name="Li K."/>
        </authorList>
    </citation>
    <scope>NUCLEOTIDE SEQUENCE [LARGE SCALE GENOMIC DNA]</scope>
    <source>
        <strain evidence="15">CR22</strain>
    </source>
</reference>
<dbReference type="SUPFAM" id="SSF55681">
    <property type="entry name" value="Class II aaRS and biotin synthetases"/>
    <property type="match status" value="1"/>
</dbReference>
<dbReference type="AlphaFoldDB" id="A0A3Q9C4V3"/>
<dbReference type="PROSITE" id="PS50862">
    <property type="entry name" value="AA_TRNA_LIGASE_II"/>
    <property type="match status" value="1"/>
</dbReference>
<dbReference type="Pfam" id="PF04073">
    <property type="entry name" value="tRNA_edit"/>
    <property type="match status" value="1"/>
</dbReference>
<dbReference type="InterPro" id="IPR006195">
    <property type="entry name" value="aa-tRNA-synth_II"/>
</dbReference>
<gene>
    <name evidence="12" type="primary">proS</name>
    <name evidence="14" type="ORF">EJC51_34640</name>
</gene>
<evidence type="ECO:0000256" key="7">
    <source>
        <dbReference type="ARBA" id="ARBA00022917"/>
    </source>
</evidence>
<dbReference type="GO" id="GO:0005829">
    <property type="term" value="C:cytosol"/>
    <property type="evidence" value="ECO:0007669"/>
    <property type="project" value="TreeGrafter"/>
</dbReference>
<dbReference type="Gene3D" id="3.40.50.800">
    <property type="entry name" value="Anticodon-binding domain"/>
    <property type="match status" value="1"/>
</dbReference>
<dbReference type="Gene3D" id="3.90.960.10">
    <property type="entry name" value="YbaK/aminoacyl-tRNA synthetase-associated domain"/>
    <property type="match status" value="1"/>
</dbReference>
<dbReference type="PRINTS" id="PR01046">
    <property type="entry name" value="TRNASYNTHPRO"/>
</dbReference>
<comment type="subcellular location">
    <subcellularLocation>
        <location evidence="1 12">Cytoplasm</location>
    </subcellularLocation>
</comment>
<dbReference type="InterPro" id="IPR023717">
    <property type="entry name" value="Pro-tRNA-Synthase_IIa_type1"/>
</dbReference>
<dbReference type="InterPro" id="IPR044140">
    <property type="entry name" value="ProRS_anticodon_short"/>
</dbReference>
<sequence>MANAPVQRMSQLMAKTLRDDPADAEVLSHKLLVRAGYVRRTAAGIWSWLPLGKKVLANVERIVREEMDAIGAQEVLLPALLPREPYEATGRWDEYGAELFRLQDRKGGDYLLGPTHEEIFTLLVKDQASSYKDLPVILYQIQHKYRDEARPRAGILRGREFLMKDSYSFDTEDEGLARSYALHRQAYQRVFERLGLDYRICAATAGAMGGSKSEEFLAPAGAGEDTFADCPNCDFAANTEAITYELKPVDATGVPAAEDIPTPDTPTIETLAASLGVQASDTLKNLLVKVDGEIVAVGVPGDREVDMDKVEAHFAPAVVEMVTEADFAGRPDLVRGYVGPQGLGEKVKYIADPRVAPGTAWITGANKPDTHAKNVVAGRDFEVAEYVDVVVVQDGDPCPKCGTGLVLDRAIEIGHIFQLGRKYADALKLDVLGQHGKPVRVTMGSYGIGVSRAVAALAEQTADEQGLCWPAEVAPADVHVVAAGKALQTELALEVSEKLRAAGLRALVDDRAGVSPGVKFTDAELIGVPKILVAGRRSAEGVLELKDRKTGEREELTVDEAIARLSA</sequence>
<comment type="function">
    <text evidence="10 12">Catalyzes the attachment of proline to tRNA(Pro) in a two-step reaction: proline is first activated by ATP to form Pro-AMP and then transferred to the acceptor end of tRNA(Pro). As ProRS can inadvertently accommodate and process non-cognate amino acids such as alanine and cysteine, to avoid such errors it has two additional distinct editing activities against alanine. One activity is designated as 'pretransfer' editing and involves the tRNA(Pro)-independent hydrolysis of activated Ala-AMP. The other activity is designated 'posttransfer' editing and involves deacylation of mischarged Ala-tRNA(Pro). The misacylated Cys-tRNA(Pro) is not edited by ProRS.</text>
</comment>
<protein>
    <recommendedName>
        <fullName evidence="12">Proline--tRNA ligase</fullName>
        <ecNumber evidence="12">6.1.1.15</ecNumber>
    </recommendedName>
    <alternativeName>
        <fullName evidence="12">Prolyl-tRNA synthetase</fullName>
        <shortName evidence="12">ProRS</shortName>
    </alternativeName>
</protein>
<evidence type="ECO:0000313" key="15">
    <source>
        <dbReference type="Proteomes" id="UP000280197"/>
    </source>
</evidence>
<dbReference type="InterPro" id="IPR007214">
    <property type="entry name" value="YbaK/aa-tRNA-synth-assoc-dom"/>
</dbReference>
<dbReference type="CDD" id="cd00779">
    <property type="entry name" value="ProRS_core_prok"/>
    <property type="match status" value="1"/>
</dbReference>
<dbReference type="FunFam" id="3.30.930.10:FF:000065">
    <property type="entry name" value="Proline--tRNA ligase"/>
    <property type="match status" value="1"/>
</dbReference>
<evidence type="ECO:0000256" key="12">
    <source>
        <dbReference type="HAMAP-Rule" id="MF_01569"/>
    </source>
</evidence>
<dbReference type="KEGG" id="saqu:EJC51_34640"/>
<keyword evidence="8 12" id="KW-0030">Aminoacyl-tRNA synthetase</keyword>
<dbReference type="NCBIfam" id="TIGR00409">
    <property type="entry name" value="proS_fam_II"/>
    <property type="match status" value="1"/>
</dbReference>
<dbReference type="FunFam" id="3.30.930.10:FF:000066">
    <property type="entry name" value="Proline--tRNA ligase"/>
    <property type="match status" value="1"/>
</dbReference>
<evidence type="ECO:0000256" key="1">
    <source>
        <dbReference type="ARBA" id="ARBA00004496"/>
    </source>
</evidence>
<accession>A0A3Q9C4V3</accession>
<dbReference type="HAMAP" id="MF_01569">
    <property type="entry name" value="Pro_tRNA_synth_type1"/>
    <property type="match status" value="1"/>
</dbReference>
<dbReference type="SUPFAM" id="SSF55826">
    <property type="entry name" value="YbaK/ProRS associated domain"/>
    <property type="match status" value="1"/>
</dbReference>
<dbReference type="Pfam" id="PF03129">
    <property type="entry name" value="HGTP_anticodon"/>
    <property type="match status" value="1"/>
</dbReference>
<dbReference type="InterPro" id="IPR050062">
    <property type="entry name" value="Pro-tRNA_synthetase"/>
</dbReference>
<dbReference type="CDD" id="cd00861">
    <property type="entry name" value="ProRS_anticodon_short"/>
    <property type="match status" value="1"/>
</dbReference>
<dbReference type="InterPro" id="IPR033730">
    <property type="entry name" value="ProRS_core_prok"/>
</dbReference>
<organism evidence="14 15">
    <name type="scientific">Streptomyces aquilus</name>
    <dbReference type="NCBI Taxonomy" id="2548456"/>
    <lineage>
        <taxon>Bacteria</taxon>
        <taxon>Bacillati</taxon>
        <taxon>Actinomycetota</taxon>
        <taxon>Actinomycetes</taxon>
        <taxon>Kitasatosporales</taxon>
        <taxon>Streptomycetaceae</taxon>
        <taxon>Streptomyces</taxon>
    </lineage>
</organism>
<evidence type="ECO:0000256" key="3">
    <source>
        <dbReference type="ARBA" id="ARBA00022490"/>
    </source>
</evidence>
<evidence type="ECO:0000256" key="4">
    <source>
        <dbReference type="ARBA" id="ARBA00022598"/>
    </source>
</evidence>
<dbReference type="GO" id="GO:0004827">
    <property type="term" value="F:proline-tRNA ligase activity"/>
    <property type="evidence" value="ECO:0007669"/>
    <property type="project" value="UniProtKB-UniRule"/>
</dbReference>
<evidence type="ECO:0000313" key="14">
    <source>
        <dbReference type="EMBL" id="AZP20763.1"/>
    </source>
</evidence>
<dbReference type="GO" id="GO:0002161">
    <property type="term" value="F:aminoacyl-tRNA deacylase activity"/>
    <property type="evidence" value="ECO:0007669"/>
    <property type="project" value="InterPro"/>
</dbReference>
<dbReference type="InterPro" id="IPR002314">
    <property type="entry name" value="aa-tRNA-synt_IIb"/>
</dbReference>
<dbReference type="Proteomes" id="UP000280197">
    <property type="component" value="Chromosome"/>
</dbReference>
<comment type="domain">
    <text evidence="12">Consists of three domains: the N-terminal catalytic domain, the editing domain and the C-terminal anticodon-binding domain.</text>
</comment>
<comment type="subunit">
    <text evidence="2 12">Homodimer.</text>
</comment>
<dbReference type="NCBIfam" id="NF006625">
    <property type="entry name" value="PRK09194.1"/>
    <property type="match status" value="1"/>
</dbReference>
<dbReference type="GO" id="GO:0005524">
    <property type="term" value="F:ATP binding"/>
    <property type="evidence" value="ECO:0007669"/>
    <property type="project" value="UniProtKB-UniRule"/>
</dbReference>
<dbReference type="InterPro" id="IPR004500">
    <property type="entry name" value="Pro-tRNA-synth_IIa_bac-type"/>
</dbReference>
<evidence type="ECO:0000256" key="10">
    <source>
        <dbReference type="ARBA" id="ARBA00053664"/>
    </source>
</evidence>
<keyword evidence="4 12" id="KW-0436">Ligase</keyword>
<keyword evidence="7 12" id="KW-0648">Protein biosynthesis</keyword>
<dbReference type="EMBL" id="CP034463">
    <property type="protein sequence ID" value="AZP20763.1"/>
    <property type="molecule type" value="Genomic_DNA"/>
</dbReference>
<feature type="domain" description="Aminoacyl-transfer RNA synthetases class-II family profile" evidence="13">
    <location>
        <begin position="54"/>
        <end position="470"/>
    </location>
</feature>
<keyword evidence="15" id="KW-1185">Reference proteome</keyword>
<name>A0A3Q9C4V3_9ACTN</name>
<proteinExistence type="inferred from homology"/>
<comment type="catalytic activity">
    <reaction evidence="9 12">
        <text>tRNA(Pro) + L-proline + ATP = L-prolyl-tRNA(Pro) + AMP + diphosphate</text>
        <dbReference type="Rhea" id="RHEA:14305"/>
        <dbReference type="Rhea" id="RHEA-COMP:9700"/>
        <dbReference type="Rhea" id="RHEA-COMP:9702"/>
        <dbReference type="ChEBI" id="CHEBI:30616"/>
        <dbReference type="ChEBI" id="CHEBI:33019"/>
        <dbReference type="ChEBI" id="CHEBI:60039"/>
        <dbReference type="ChEBI" id="CHEBI:78442"/>
        <dbReference type="ChEBI" id="CHEBI:78532"/>
        <dbReference type="ChEBI" id="CHEBI:456215"/>
        <dbReference type="EC" id="6.1.1.15"/>
    </reaction>
</comment>
<dbReference type="PANTHER" id="PTHR42753:SF2">
    <property type="entry name" value="PROLINE--TRNA LIGASE"/>
    <property type="match status" value="1"/>
</dbReference>
<comment type="similarity">
    <text evidence="11 12">Belongs to the class-II aminoacyl-tRNA synthetase family. ProS type 1 subfamily.</text>
</comment>
<keyword evidence="6 12" id="KW-0067">ATP-binding</keyword>
<dbReference type="InterPro" id="IPR036754">
    <property type="entry name" value="YbaK/aa-tRNA-synt-asso_dom_sf"/>
</dbReference>
<evidence type="ECO:0000256" key="9">
    <source>
        <dbReference type="ARBA" id="ARBA00047671"/>
    </source>
</evidence>
<keyword evidence="5 12" id="KW-0547">Nucleotide-binding</keyword>
<dbReference type="SUPFAM" id="SSF52954">
    <property type="entry name" value="Class II aaRS ABD-related"/>
    <property type="match status" value="1"/>
</dbReference>
<dbReference type="RefSeq" id="WP_126274653.1">
    <property type="nucleotide sequence ID" value="NZ_CP034463.1"/>
</dbReference>
<evidence type="ECO:0000256" key="2">
    <source>
        <dbReference type="ARBA" id="ARBA00011738"/>
    </source>
</evidence>
<dbReference type="GO" id="GO:0006433">
    <property type="term" value="P:prolyl-tRNA aminoacylation"/>
    <property type="evidence" value="ECO:0007669"/>
    <property type="project" value="UniProtKB-UniRule"/>
</dbReference>
<dbReference type="Pfam" id="PF00587">
    <property type="entry name" value="tRNA-synt_2b"/>
    <property type="match status" value="1"/>
</dbReference>
<dbReference type="EC" id="6.1.1.15" evidence="12"/>
<evidence type="ECO:0000256" key="6">
    <source>
        <dbReference type="ARBA" id="ARBA00022840"/>
    </source>
</evidence>
<evidence type="ECO:0000256" key="11">
    <source>
        <dbReference type="ARBA" id="ARBA00060755"/>
    </source>
</evidence>
<dbReference type="Gene3D" id="3.30.930.10">
    <property type="entry name" value="Bira Bifunctional Protein, Domain 2"/>
    <property type="match status" value="2"/>
</dbReference>
<keyword evidence="3 12" id="KW-0963">Cytoplasm</keyword>
<evidence type="ECO:0000259" key="13">
    <source>
        <dbReference type="PROSITE" id="PS50862"/>
    </source>
</evidence>
<dbReference type="InterPro" id="IPR004154">
    <property type="entry name" value="Anticodon-bd"/>
</dbReference>
<dbReference type="InterPro" id="IPR036621">
    <property type="entry name" value="Anticodon-bd_dom_sf"/>
</dbReference>
<dbReference type="InterPro" id="IPR045864">
    <property type="entry name" value="aa-tRNA-synth_II/BPL/LPL"/>
</dbReference>